<dbReference type="Pfam" id="PF16118">
    <property type="entry name" value="DUF4834"/>
    <property type="match status" value="1"/>
</dbReference>
<organism evidence="2 3">
    <name type="scientific">Hymenobacter endophyticus</name>
    <dbReference type="NCBI Taxonomy" id="3076335"/>
    <lineage>
        <taxon>Bacteria</taxon>
        <taxon>Pseudomonadati</taxon>
        <taxon>Bacteroidota</taxon>
        <taxon>Cytophagia</taxon>
        <taxon>Cytophagales</taxon>
        <taxon>Hymenobacteraceae</taxon>
        <taxon>Hymenobacter</taxon>
    </lineage>
</organism>
<dbReference type="Proteomes" id="UP001250698">
    <property type="component" value="Unassembled WGS sequence"/>
</dbReference>
<reference evidence="2 3" key="1">
    <citation type="submission" date="2023-10" db="EMBL/GenBank/DDBJ databases">
        <title>Hymenobacter endophyticus sp. nov., an isolate from the leaf tissues of wheat.</title>
        <authorList>
            <person name="Dai Y."/>
        </authorList>
    </citation>
    <scope>NUCLEOTIDE SEQUENCE [LARGE SCALE GENOMIC DNA]</scope>
    <source>
        <strain evidence="2 3">ZK17L-C2</strain>
    </source>
</reference>
<comment type="caution">
    <text evidence="2">The sequence shown here is derived from an EMBL/GenBank/DDBJ whole genome shotgun (WGS) entry which is preliminary data.</text>
</comment>
<evidence type="ECO:0000313" key="2">
    <source>
        <dbReference type="EMBL" id="MDU0370944.1"/>
    </source>
</evidence>
<gene>
    <name evidence="2" type="ORF">ROI90_11100</name>
</gene>
<accession>A0ABU3THU1</accession>
<name>A0ABU3THU1_9BACT</name>
<proteinExistence type="predicted"/>
<sequence length="93" mass="10754">MKFFLVLIVLWLFVRYVLPLVLRFAVKHLLKKQAQKFGQHYGANPFANPSQTSARPSHTPTGEVQVEYVPPRAKPPRPREFNGGEYVDFEEVK</sequence>
<feature type="compositionally biased region" description="Polar residues" evidence="1">
    <location>
        <begin position="47"/>
        <end position="62"/>
    </location>
</feature>
<keyword evidence="3" id="KW-1185">Reference proteome</keyword>
<feature type="region of interest" description="Disordered" evidence="1">
    <location>
        <begin position="44"/>
        <end position="84"/>
    </location>
</feature>
<dbReference type="EMBL" id="JAWDJT010000006">
    <property type="protein sequence ID" value="MDU0370944.1"/>
    <property type="molecule type" value="Genomic_DNA"/>
</dbReference>
<dbReference type="RefSeq" id="WP_315998415.1">
    <property type="nucleotide sequence ID" value="NZ_JAWDJT010000006.1"/>
</dbReference>
<protein>
    <submittedName>
        <fullName evidence="2">DUF4834 family protein</fullName>
    </submittedName>
</protein>
<dbReference type="InterPro" id="IPR032272">
    <property type="entry name" value="DUF4834"/>
</dbReference>
<evidence type="ECO:0000256" key="1">
    <source>
        <dbReference type="SAM" id="MobiDB-lite"/>
    </source>
</evidence>
<evidence type="ECO:0000313" key="3">
    <source>
        <dbReference type="Proteomes" id="UP001250698"/>
    </source>
</evidence>